<keyword evidence="4" id="KW-1185">Reference proteome</keyword>
<feature type="chain" id="PRO_5015500475" description="Regulator RcnB of Ni and Co efflux" evidence="2">
    <location>
        <begin position="26"/>
        <end position="123"/>
    </location>
</feature>
<evidence type="ECO:0000313" key="4">
    <source>
        <dbReference type="Proteomes" id="UP000244913"/>
    </source>
</evidence>
<reference evidence="3 4" key="1">
    <citation type="submission" date="2018-04" db="EMBL/GenBank/DDBJ databases">
        <title>The genome sequence of Caulobacter sp. 736.</title>
        <authorList>
            <person name="Gao J."/>
            <person name="Sun J."/>
        </authorList>
    </citation>
    <scope>NUCLEOTIDE SEQUENCE [LARGE SCALE GENOMIC DNA]</scope>
    <source>
        <strain evidence="3 4">736</strain>
    </source>
</reference>
<dbReference type="Pfam" id="PF11776">
    <property type="entry name" value="RcnB"/>
    <property type="match status" value="1"/>
</dbReference>
<protein>
    <recommendedName>
        <fullName evidence="5">Regulator RcnB of Ni and Co efflux</fullName>
    </recommendedName>
</protein>
<evidence type="ECO:0000313" key="3">
    <source>
        <dbReference type="EMBL" id="PVM85137.1"/>
    </source>
</evidence>
<comment type="caution">
    <text evidence="3">The sequence shown here is derived from an EMBL/GenBank/DDBJ whole genome shotgun (WGS) entry which is preliminary data.</text>
</comment>
<dbReference type="Proteomes" id="UP000244913">
    <property type="component" value="Unassembled WGS sequence"/>
</dbReference>
<dbReference type="Gene3D" id="3.10.450.160">
    <property type="entry name" value="inner membrane protein cigr"/>
    <property type="match status" value="1"/>
</dbReference>
<accession>A0A2T9JN66</accession>
<organism evidence="3 4">
    <name type="scientific">Caulobacter radicis</name>
    <dbReference type="NCBI Taxonomy" id="2172650"/>
    <lineage>
        <taxon>Bacteria</taxon>
        <taxon>Pseudomonadati</taxon>
        <taxon>Pseudomonadota</taxon>
        <taxon>Alphaproteobacteria</taxon>
        <taxon>Caulobacterales</taxon>
        <taxon>Caulobacteraceae</taxon>
        <taxon>Caulobacter</taxon>
    </lineage>
</organism>
<dbReference type="RefSeq" id="WP_116566032.1">
    <property type="nucleotide sequence ID" value="NZ_QDKP01000023.1"/>
</dbReference>
<gene>
    <name evidence="3" type="ORF">DDF65_07495</name>
</gene>
<feature type="signal peptide" evidence="2">
    <location>
        <begin position="1"/>
        <end position="25"/>
    </location>
</feature>
<dbReference type="AlphaFoldDB" id="A0A2T9JN66"/>
<keyword evidence="2" id="KW-0732">Signal</keyword>
<sequence>MKRLIITAVAASLLAGTALSGTAMAQPRHDDRHDRYEQQRAYEKGRKDQARYERKQDRREYRRWAKGQRLDSRYRGDSYYVKDYRRHGLRQPPRGYRWQRVNDQYVLAAIATGIIASVIIANN</sequence>
<feature type="region of interest" description="Disordered" evidence="1">
    <location>
        <begin position="22"/>
        <end position="58"/>
    </location>
</feature>
<dbReference type="EMBL" id="QDKP01000023">
    <property type="protein sequence ID" value="PVM85137.1"/>
    <property type="molecule type" value="Genomic_DNA"/>
</dbReference>
<evidence type="ECO:0008006" key="5">
    <source>
        <dbReference type="Google" id="ProtNLM"/>
    </source>
</evidence>
<dbReference type="InterPro" id="IPR024572">
    <property type="entry name" value="RcnB"/>
</dbReference>
<evidence type="ECO:0000256" key="1">
    <source>
        <dbReference type="SAM" id="MobiDB-lite"/>
    </source>
</evidence>
<name>A0A2T9JN66_9CAUL</name>
<feature type="compositionally biased region" description="Basic and acidic residues" evidence="1">
    <location>
        <begin position="27"/>
        <end position="58"/>
    </location>
</feature>
<evidence type="ECO:0000256" key="2">
    <source>
        <dbReference type="SAM" id="SignalP"/>
    </source>
</evidence>
<proteinExistence type="predicted"/>